<keyword evidence="4 6" id="KW-1133">Transmembrane helix</keyword>
<dbReference type="EMBL" id="CP016172">
    <property type="protein sequence ID" value="ANN79055.1"/>
    <property type="molecule type" value="Genomic_DNA"/>
</dbReference>
<sequence length="296" mass="31881">MVTYLLSILVIMGIYMLLALALDLQYGFTGLINFGLAGFFGVGAYASALLTMKLGWSPLLSFPAAMLLAAALAWPLGRVALRLRDDYLAIVTLGFSEIVRLVLVQEQWLTNGVQGIPGVPRLGAGWGDTNFSNNLLLVLLAVSIAVVIAILRRVTHSPYGRTIQAIRDDETAVRVLGKEPARFKTQVLMLGAAIAGLAGAYFAHYMTYIVPDQFVPLITFYVWMAIIMGGVARLSGSVAGAVLLVVFLEGVRFTRGYIPGVSDADMGSVQLGVVGLVLILFMRWRPQGLFGARGAR</sequence>
<accession>A0A193GGV9</accession>
<feature type="transmembrane region" description="Helical" evidence="6">
    <location>
        <begin position="131"/>
        <end position="151"/>
    </location>
</feature>
<evidence type="ECO:0000256" key="2">
    <source>
        <dbReference type="ARBA" id="ARBA00022475"/>
    </source>
</evidence>
<dbReference type="PANTHER" id="PTHR30482">
    <property type="entry name" value="HIGH-AFFINITY BRANCHED-CHAIN AMINO ACID TRANSPORT SYSTEM PERMEASE"/>
    <property type="match status" value="1"/>
</dbReference>
<dbReference type="RefSeq" id="WP_066661357.1">
    <property type="nucleotide sequence ID" value="NZ_CBCSCL010000013.1"/>
</dbReference>
<organism evidence="7 8">
    <name type="scientific">Bordetella flabilis</name>
    <dbReference type="NCBI Taxonomy" id="463014"/>
    <lineage>
        <taxon>Bacteria</taxon>
        <taxon>Pseudomonadati</taxon>
        <taxon>Pseudomonadota</taxon>
        <taxon>Betaproteobacteria</taxon>
        <taxon>Burkholderiales</taxon>
        <taxon>Alcaligenaceae</taxon>
        <taxon>Bordetella</taxon>
    </lineage>
</organism>
<keyword evidence="5 6" id="KW-0472">Membrane</keyword>
<dbReference type="STRING" id="463014.BAU07_19765"/>
<gene>
    <name evidence="7" type="ORF">BAU07_19765</name>
</gene>
<dbReference type="InterPro" id="IPR001851">
    <property type="entry name" value="ABC_transp_permease"/>
</dbReference>
<evidence type="ECO:0000256" key="3">
    <source>
        <dbReference type="ARBA" id="ARBA00022692"/>
    </source>
</evidence>
<feature type="transmembrane region" description="Helical" evidence="6">
    <location>
        <begin position="6"/>
        <end position="24"/>
    </location>
</feature>
<evidence type="ECO:0000256" key="4">
    <source>
        <dbReference type="ARBA" id="ARBA00022989"/>
    </source>
</evidence>
<dbReference type="OrthoDB" id="9814461at2"/>
<evidence type="ECO:0000256" key="1">
    <source>
        <dbReference type="ARBA" id="ARBA00004651"/>
    </source>
</evidence>
<dbReference type="PANTHER" id="PTHR30482:SF10">
    <property type="entry name" value="HIGH-AFFINITY BRANCHED-CHAIN AMINO ACID TRANSPORT PROTEIN BRAE"/>
    <property type="match status" value="1"/>
</dbReference>
<feature type="transmembrane region" description="Helical" evidence="6">
    <location>
        <begin position="187"/>
        <end position="208"/>
    </location>
</feature>
<feature type="transmembrane region" description="Helical" evidence="6">
    <location>
        <begin position="31"/>
        <end position="50"/>
    </location>
</feature>
<comment type="subcellular location">
    <subcellularLocation>
        <location evidence="1">Cell membrane</location>
        <topology evidence="1">Multi-pass membrane protein</topology>
    </subcellularLocation>
</comment>
<dbReference type="GO" id="GO:0015658">
    <property type="term" value="F:branched-chain amino acid transmembrane transporter activity"/>
    <property type="evidence" value="ECO:0007669"/>
    <property type="project" value="InterPro"/>
</dbReference>
<dbReference type="CDD" id="cd06581">
    <property type="entry name" value="TM_PBP1_LivM_like"/>
    <property type="match status" value="1"/>
</dbReference>
<protein>
    <submittedName>
        <fullName evidence="7">ABC transporter permease</fullName>
    </submittedName>
</protein>
<evidence type="ECO:0000313" key="8">
    <source>
        <dbReference type="Proteomes" id="UP000091926"/>
    </source>
</evidence>
<keyword evidence="3 6" id="KW-0812">Transmembrane</keyword>
<proteinExistence type="predicted"/>
<evidence type="ECO:0000313" key="7">
    <source>
        <dbReference type="EMBL" id="ANN79055.1"/>
    </source>
</evidence>
<keyword evidence="8" id="KW-1185">Reference proteome</keyword>
<reference evidence="7 8" key="1">
    <citation type="submission" date="2016-06" db="EMBL/GenBank/DDBJ databases">
        <title>Complete genome sequences of Bordetella bronchialis and Bordetella flabilis.</title>
        <authorList>
            <person name="LiPuma J.J."/>
            <person name="Spilker T."/>
        </authorList>
    </citation>
    <scope>NUCLEOTIDE SEQUENCE [LARGE SCALE GENOMIC DNA]</scope>
    <source>
        <strain evidence="7 8">AU10664</strain>
    </source>
</reference>
<feature type="transmembrane region" description="Helical" evidence="6">
    <location>
        <begin position="269"/>
        <end position="286"/>
    </location>
</feature>
<dbReference type="InterPro" id="IPR043428">
    <property type="entry name" value="LivM-like"/>
</dbReference>
<dbReference type="Proteomes" id="UP000091926">
    <property type="component" value="Chromosome"/>
</dbReference>
<dbReference type="KEGG" id="bfz:BAU07_19765"/>
<evidence type="ECO:0000256" key="5">
    <source>
        <dbReference type="ARBA" id="ARBA00023136"/>
    </source>
</evidence>
<name>A0A193GGV9_9BORD</name>
<dbReference type="Pfam" id="PF02653">
    <property type="entry name" value="BPD_transp_2"/>
    <property type="match status" value="1"/>
</dbReference>
<dbReference type="GO" id="GO:0005886">
    <property type="term" value="C:plasma membrane"/>
    <property type="evidence" value="ECO:0007669"/>
    <property type="project" value="UniProtKB-SubCell"/>
</dbReference>
<evidence type="ECO:0000256" key="6">
    <source>
        <dbReference type="SAM" id="Phobius"/>
    </source>
</evidence>
<feature type="transmembrane region" description="Helical" evidence="6">
    <location>
        <begin position="220"/>
        <end position="248"/>
    </location>
</feature>
<dbReference type="AlphaFoldDB" id="A0A193GGV9"/>
<feature type="transmembrane region" description="Helical" evidence="6">
    <location>
        <begin position="56"/>
        <end position="74"/>
    </location>
</feature>
<keyword evidence="2" id="KW-1003">Cell membrane</keyword>